<accession>A0ABX5VIX7</accession>
<keyword evidence="2" id="KW-0479">Metal-binding</keyword>
<dbReference type="CDD" id="cd10031">
    <property type="entry name" value="UDG-F5_TTUDGB_like"/>
    <property type="match status" value="1"/>
</dbReference>
<evidence type="ECO:0000256" key="1">
    <source>
        <dbReference type="ARBA" id="ARBA00022485"/>
    </source>
</evidence>
<proteinExistence type="inferred from homology"/>
<dbReference type="PANTHER" id="PTHR33693">
    <property type="entry name" value="TYPE-5 URACIL-DNA GLYCOSYLASE"/>
    <property type="match status" value="1"/>
</dbReference>
<keyword evidence="5" id="KW-0408">Iron</keyword>
<dbReference type="SMART" id="SM00986">
    <property type="entry name" value="UDG"/>
    <property type="match status" value="1"/>
</dbReference>
<keyword evidence="6" id="KW-0411">Iron-sulfur</keyword>
<dbReference type="PANTHER" id="PTHR33693:SF3">
    <property type="entry name" value="TYPE-5 URACIL-DNA GLYCOSYLASE"/>
    <property type="match status" value="1"/>
</dbReference>
<keyword evidence="3" id="KW-0227">DNA damage</keyword>
<evidence type="ECO:0000313" key="13">
    <source>
        <dbReference type="Proteomes" id="UP000313948"/>
    </source>
</evidence>
<dbReference type="InterPro" id="IPR005122">
    <property type="entry name" value="Uracil-DNA_glycosylase-like"/>
</dbReference>
<reference evidence="12 13" key="1">
    <citation type="submission" date="2019-05" db="EMBL/GenBank/DDBJ databases">
        <title>Georgenia *** sp. nov., and Georgenia *** sp. nov., isolated from the intestinal contents of plateau pika (Ochotona curzoniae) in the Qinghai-Tibet plateau of China.</title>
        <authorList>
            <person name="Tian Z."/>
        </authorList>
    </citation>
    <scope>NUCLEOTIDE SEQUENCE [LARGE SCALE GENOMIC DNA]</scope>
    <source>
        <strain evidence="12 13">Z294</strain>
    </source>
</reference>
<keyword evidence="7" id="KW-0234">DNA repair</keyword>
<evidence type="ECO:0000256" key="10">
    <source>
        <dbReference type="SAM" id="MobiDB-lite"/>
    </source>
</evidence>
<dbReference type="SMART" id="SM00987">
    <property type="entry name" value="UreE_C"/>
    <property type="match status" value="1"/>
</dbReference>
<dbReference type="InterPro" id="IPR051536">
    <property type="entry name" value="UDG_Type-4/5"/>
</dbReference>
<dbReference type="RefSeq" id="WP_139071317.1">
    <property type="nucleotide sequence ID" value="NZ_CP040899.1"/>
</dbReference>
<dbReference type="Gene3D" id="3.40.470.10">
    <property type="entry name" value="Uracil-DNA glycosylase-like domain"/>
    <property type="match status" value="1"/>
</dbReference>
<feature type="region of interest" description="Disordered" evidence="10">
    <location>
        <begin position="1"/>
        <end position="22"/>
    </location>
</feature>
<keyword evidence="1" id="KW-0004">4Fe-4S</keyword>
<gene>
    <name evidence="12" type="ORF">FE251_02275</name>
</gene>
<evidence type="ECO:0000256" key="9">
    <source>
        <dbReference type="ARBA" id="ARBA00023887"/>
    </source>
</evidence>
<keyword evidence="4" id="KW-0378">Hydrolase</keyword>
<feature type="domain" description="Uracil-DNA glycosylase-like" evidence="11">
    <location>
        <begin position="80"/>
        <end position="257"/>
    </location>
</feature>
<comment type="similarity">
    <text evidence="8">Belongs to the uracil-DNA glycosylase (UDG) superfamily. Type 5 (UDGb) family.</text>
</comment>
<evidence type="ECO:0000259" key="11">
    <source>
        <dbReference type="SMART" id="SM00986"/>
    </source>
</evidence>
<evidence type="ECO:0000256" key="3">
    <source>
        <dbReference type="ARBA" id="ARBA00022763"/>
    </source>
</evidence>
<dbReference type="SUPFAM" id="SSF52141">
    <property type="entry name" value="Uracil-DNA glycosylase-like"/>
    <property type="match status" value="1"/>
</dbReference>
<dbReference type="InterPro" id="IPR044147">
    <property type="entry name" value="UdgB-like"/>
</dbReference>
<evidence type="ECO:0000256" key="6">
    <source>
        <dbReference type="ARBA" id="ARBA00023014"/>
    </source>
</evidence>
<dbReference type="Pfam" id="PF03167">
    <property type="entry name" value="UDG"/>
    <property type="match status" value="1"/>
</dbReference>
<dbReference type="EMBL" id="CP040899">
    <property type="protein sequence ID" value="QDB78331.1"/>
    <property type="molecule type" value="Genomic_DNA"/>
</dbReference>
<dbReference type="InterPro" id="IPR036895">
    <property type="entry name" value="Uracil-DNA_glycosylase-like_sf"/>
</dbReference>
<evidence type="ECO:0000256" key="4">
    <source>
        <dbReference type="ARBA" id="ARBA00022801"/>
    </source>
</evidence>
<evidence type="ECO:0000256" key="2">
    <source>
        <dbReference type="ARBA" id="ARBA00022723"/>
    </source>
</evidence>
<evidence type="ECO:0000256" key="5">
    <source>
        <dbReference type="ARBA" id="ARBA00023004"/>
    </source>
</evidence>
<evidence type="ECO:0000313" key="12">
    <source>
        <dbReference type="EMBL" id="QDB78331.1"/>
    </source>
</evidence>
<sequence length="267" mass="28276">MGFVAAGSGWPGDRATPQTPVARSAAGVRRLAAGSPDLLTLDARSTVCCACPRLVGWREHVADVKRRAFADETYWGRPAPGFGDPQGHLLVVGLAPAAHGANRTGRLFTGDRSGDWIFAALHRAGYANQAESRAADDGLELTGARMVAAVRCAPPDNKPSPDERAACSGWLEREITLMEPTTTAVLALGAIAWQATLAALVALGWQVPRPRPHFGHGAEAVVRTPGGREVRLIGSYHVSQQNTFTGRLTETMLDDVLDRCRATAGPA</sequence>
<evidence type="ECO:0000256" key="7">
    <source>
        <dbReference type="ARBA" id="ARBA00023204"/>
    </source>
</evidence>
<evidence type="ECO:0000256" key="8">
    <source>
        <dbReference type="ARBA" id="ARBA00023779"/>
    </source>
</evidence>
<keyword evidence="13" id="KW-1185">Reference proteome</keyword>
<dbReference type="Proteomes" id="UP000313948">
    <property type="component" value="Chromosome"/>
</dbReference>
<organism evidence="12 13">
    <name type="scientific">Georgenia wutianyii</name>
    <dbReference type="NCBI Taxonomy" id="2585135"/>
    <lineage>
        <taxon>Bacteria</taxon>
        <taxon>Bacillati</taxon>
        <taxon>Actinomycetota</taxon>
        <taxon>Actinomycetes</taxon>
        <taxon>Micrococcales</taxon>
        <taxon>Bogoriellaceae</taxon>
        <taxon>Georgenia</taxon>
    </lineage>
</organism>
<protein>
    <recommendedName>
        <fullName evidence="9">Type-5 uracil-DNA glycosylase</fullName>
    </recommendedName>
</protein>
<name>A0ABX5VIX7_9MICO</name>